<comment type="caution">
    <text evidence="2">The sequence shown here is derived from an EMBL/GenBank/DDBJ whole genome shotgun (WGS) entry which is preliminary data.</text>
</comment>
<evidence type="ECO:0000313" key="5">
    <source>
        <dbReference type="Proteomes" id="UP000276864"/>
    </source>
</evidence>
<organism evidence="2 4">
    <name type="scientific">Hortaea werneckii</name>
    <name type="common">Black yeast</name>
    <name type="synonym">Cladosporium werneckii</name>
    <dbReference type="NCBI Taxonomy" id="91943"/>
    <lineage>
        <taxon>Eukaryota</taxon>
        <taxon>Fungi</taxon>
        <taxon>Dikarya</taxon>
        <taxon>Ascomycota</taxon>
        <taxon>Pezizomycotina</taxon>
        <taxon>Dothideomycetes</taxon>
        <taxon>Dothideomycetidae</taxon>
        <taxon>Mycosphaerellales</taxon>
        <taxon>Teratosphaeriaceae</taxon>
        <taxon>Hortaea</taxon>
    </lineage>
</organism>
<accession>A0A3M6ZZC1</accession>
<gene>
    <name evidence="3" type="ORF">D0866_06136</name>
    <name evidence="2" type="ORF">D0867_03927</name>
</gene>
<evidence type="ECO:0000313" key="4">
    <source>
        <dbReference type="Proteomes" id="UP000271337"/>
    </source>
</evidence>
<dbReference type="EMBL" id="QWIM01000567">
    <property type="protein sequence ID" value="RMY33133.1"/>
    <property type="molecule type" value="Genomic_DNA"/>
</dbReference>
<evidence type="ECO:0000313" key="3">
    <source>
        <dbReference type="EMBL" id="RMY33133.1"/>
    </source>
</evidence>
<dbReference type="VEuPathDB" id="FungiDB:BTJ68_08226"/>
<feature type="region of interest" description="Disordered" evidence="1">
    <location>
        <begin position="1"/>
        <end position="78"/>
    </location>
</feature>
<feature type="compositionally biased region" description="Acidic residues" evidence="1">
    <location>
        <begin position="22"/>
        <end position="41"/>
    </location>
</feature>
<proteinExistence type="predicted"/>
<dbReference type="OrthoDB" id="3897113at2759"/>
<evidence type="ECO:0000256" key="1">
    <source>
        <dbReference type="SAM" id="MobiDB-lite"/>
    </source>
</evidence>
<dbReference type="AlphaFoldDB" id="A0A3M6ZZC1"/>
<protein>
    <submittedName>
        <fullName evidence="2">Uncharacterized protein</fullName>
    </submittedName>
</protein>
<evidence type="ECO:0000313" key="2">
    <source>
        <dbReference type="EMBL" id="RMY20542.1"/>
    </source>
</evidence>
<dbReference type="Proteomes" id="UP000276864">
    <property type="component" value="Unassembled WGS sequence"/>
</dbReference>
<dbReference type="Proteomes" id="UP000271337">
    <property type="component" value="Unassembled WGS sequence"/>
</dbReference>
<sequence>MTRLTLKVTNTTGPEAHHESLPSDDDGDDGDDEDEEEDTIESEPSSSSPRNDLVPQHRRRRGRLPQDADLDREDGIPIPLISARPTEEVRSLLREIEGKDKDESAVPLDTGTKRMYTMVKRLMAQRNFIVFVLRYDEGARRCDLARFGENSGILSRYSETRLTRWELVADMLEMTILHRDIVLHYGDDCELCWSKSGVIQRLDDRLCTFMEDVLRRSKQKIVVDEKTGRLALPYKVVFREWRRRGTWETMSAKTVVPQERLAEQREEELKAAGEEGEIKGYPLRIW</sequence>
<reference evidence="4 5" key="1">
    <citation type="journal article" date="2018" name="BMC Genomics">
        <title>Genomic evidence for intraspecific hybridization in a clonal and extremely halotolerant yeast.</title>
        <authorList>
            <person name="Gostincar C."/>
            <person name="Stajich J.E."/>
            <person name="Zupancic J."/>
            <person name="Zalar P."/>
            <person name="Gunde-Cimerman N."/>
        </authorList>
    </citation>
    <scope>NUCLEOTIDE SEQUENCE [LARGE SCALE GENOMIC DNA]</scope>
    <source>
        <strain evidence="3 5">EXF-6651</strain>
        <strain evidence="2 4">EXF-6669</strain>
    </source>
</reference>
<dbReference type="EMBL" id="QWIL01000311">
    <property type="protein sequence ID" value="RMY20542.1"/>
    <property type="molecule type" value="Genomic_DNA"/>
</dbReference>
<name>A0A3M6ZZC1_HORWE</name>